<sequence length="469" mass="52062">MTAPDHPNRRRALALLGGAAAAALPLPATAQTTPAPPPPIQDSPAPTAPPVPRLGEELTPFGAIRAGNRTRVIPPWTGGLIKPPRGYTPGRHSPDPFIEDGRWITVGPADVERYKIRLSAGLQALLAKYPTTFEVPVFPCRRSAAAPQRIYDASLENATRAALGANGLVLSGARVGVPFPIPANGVQAMWNHLLRWRGGAMSHTSQTVLPGGDGKFSDRLYQEDFLSPYAAGEGGTPLLYRRTTLTPADQSGTTLLTQATLNPIQSGFRAWFRAGERGRVLPAPDFLYDTNDPATDGIATADMLDMFSGPLDRFDFTLISRREMYVPYNAYRMNTPNLAPHEFLWYGHPNPQFLRYEMHRVWIVDARLKPNFQHKLPDRTYYLDEDSWQIVMAEHYNGKGELQRYAEAHNVAHWQVPAFVPAAEFVYDLTGDRYVARGIDNLQRPPVFDKPLKPDAFTPESLVRRGRRD</sequence>
<dbReference type="Proteomes" id="UP000277007">
    <property type="component" value="Unassembled WGS sequence"/>
</dbReference>
<dbReference type="RefSeq" id="WP_126616047.1">
    <property type="nucleotide sequence ID" value="NZ_JBHUCY010000049.1"/>
</dbReference>
<feature type="region of interest" description="Disordered" evidence="1">
    <location>
        <begin position="450"/>
        <end position="469"/>
    </location>
</feature>
<dbReference type="InterPro" id="IPR010752">
    <property type="entry name" value="DUF1329"/>
</dbReference>
<dbReference type="Gene3D" id="2.50.20.10">
    <property type="entry name" value="Lipoprotein localisation LolA/LolB/LppX"/>
    <property type="match status" value="1"/>
</dbReference>
<reference evidence="3 4" key="1">
    <citation type="submission" date="2018-12" db="EMBL/GenBank/DDBJ databases">
        <authorList>
            <person name="Yang Y."/>
        </authorList>
    </citation>
    <scope>NUCLEOTIDE SEQUENCE [LARGE SCALE GENOMIC DNA]</scope>
    <source>
        <strain evidence="3 4">L-25-5w-1</strain>
    </source>
</reference>
<organism evidence="3 4">
    <name type="scientific">Azospirillum griseum</name>
    <dbReference type="NCBI Taxonomy" id="2496639"/>
    <lineage>
        <taxon>Bacteria</taxon>
        <taxon>Pseudomonadati</taxon>
        <taxon>Pseudomonadota</taxon>
        <taxon>Alphaproteobacteria</taxon>
        <taxon>Rhodospirillales</taxon>
        <taxon>Azospirillaceae</taxon>
        <taxon>Azospirillum</taxon>
    </lineage>
</organism>
<accession>A0A431VGR1</accession>
<name>A0A431VGR1_9PROT</name>
<feature type="signal peptide" evidence="2">
    <location>
        <begin position="1"/>
        <end position="30"/>
    </location>
</feature>
<dbReference type="PROSITE" id="PS51318">
    <property type="entry name" value="TAT"/>
    <property type="match status" value="1"/>
</dbReference>
<keyword evidence="2" id="KW-0732">Signal</keyword>
<feature type="region of interest" description="Disordered" evidence="1">
    <location>
        <begin position="25"/>
        <end position="55"/>
    </location>
</feature>
<proteinExistence type="predicted"/>
<feature type="compositionally biased region" description="Pro residues" evidence="1">
    <location>
        <begin position="34"/>
        <end position="52"/>
    </location>
</feature>
<evidence type="ECO:0000256" key="2">
    <source>
        <dbReference type="SAM" id="SignalP"/>
    </source>
</evidence>
<dbReference type="OrthoDB" id="6757166at2"/>
<dbReference type="EMBL" id="RXMA01000011">
    <property type="protein sequence ID" value="RTR19473.1"/>
    <property type="molecule type" value="Genomic_DNA"/>
</dbReference>
<dbReference type="AlphaFoldDB" id="A0A431VGR1"/>
<dbReference type="InterPro" id="IPR006311">
    <property type="entry name" value="TAT_signal"/>
</dbReference>
<evidence type="ECO:0000256" key="1">
    <source>
        <dbReference type="SAM" id="MobiDB-lite"/>
    </source>
</evidence>
<gene>
    <name evidence="3" type="ORF">EJ903_13335</name>
</gene>
<evidence type="ECO:0000313" key="4">
    <source>
        <dbReference type="Proteomes" id="UP000277007"/>
    </source>
</evidence>
<dbReference type="Pfam" id="PF07044">
    <property type="entry name" value="DUF1329"/>
    <property type="match status" value="1"/>
</dbReference>
<feature type="chain" id="PRO_5019007187" evidence="2">
    <location>
        <begin position="31"/>
        <end position="469"/>
    </location>
</feature>
<keyword evidence="4" id="KW-1185">Reference proteome</keyword>
<evidence type="ECO:0000313" key="3">
    <source>
        <dbReference type="EMBL" id="RTR19473.1"/>
    </source>
</evidence>
<comment type="caution">
    <text evidence="3">The sequence shown here is derived from an EMBL/GenBank/DDBJ whole genome shotgun (WGS) entry which is preliminary data.</text>
</comment>
<protein>
    <submittedName>
        <fullName evidence="3">DUF1329 domain-containing protein</fullName>
    </submittedName>
</protein>